<evidence type="ECO:0000313" key="1">
    <source>
        <dbReference type="EMBL" id="OCK74468.1"/>
    </source>
</evidence>
<proteinExistence type="predicted"/>
<gene>
    <name evidence="1" type="ORF">K432DRAFT_310649</name>
</gene>
<protein>
    <recommendedName>
        <fullName evidence="3">DDE-1 domain-containing protein</fullName>
    </recommendedName>
</protein>
<evidence type="ECO:0008006" key="3">
    <source>
        <dbReference type="Google" id="ProtNLM"/>
    </source>
</evidence>
<keyword evidence="2" id="KW-1185">Reference proteome</keyword>
<reference evidence="1 2" key="1">
    <citation type="journal article" date="2016" name="Nat. Commun.">
        <title>Ectomycorrhizal ecology is imprinted in the genome of the dominant symbiotic fungus Cenococcum geophilum.</title>
        <authorList>
            <consortium name="DOE Joint Genome Institute"/>
            <person name="Peter M."/>
            <person name="Kohler A."/>
            <person name="Ohm R.A."/>
            <person name="Kuo A."/>
            <person name="Krutzmann J."/>
            <person name="Morin E."/>
            <person name="Arend M."/>
            <person name="Barry K.W."/>
            <person name="Binder M."/>
            <person name="Choi C."/>
            <person name="Clum A."/>
            <person name="Copeland A."/>
            <person name="Grisel N."/>
            <person name="Haridas S."/>
            <person name="Kipfer T."/>
            <person name="LaButti K."/>
            <person name="Lindquist E."/>
            <person name="Lipzen A."/>
            <person name="Maire R."/>
            <person name="Meier B."/>
            <person name="Mihaltcheva S."/>
            <person name="Molinier V."/>
            <person name="Murat C."/>
            <person name="Poggeler S."/>
            <person name="Quandt C.A."/>
            <person name="Sperisen C."/>
            <person name="Tritt A."/>
            <person name="Tisserant E."/>
            <person name="Crous P.W."/>
            <person name="Henrissat B."/>
            <person name="Nehls U."/>
            <person name="Egli S."/>
            <person name="Spatafora J.W."/>
            <person name="Grigoriev I.V."/>
            <person name="Martin F.M."/>
        </authorList>
    </citation>
    <scope>NUCLEOTIDE SEQUENCE [LARGE SCALE GENOMIC DNA]</scope>
    <source>
        <strain evidence="1 2">CBS 459.81</strain>
    </source>
</reference>
<name>A0A8E2DZE5_9PEZI</name>
<feature type="non-terminal residue" evidence="1">
    <location>
        <position position="166"/>
    </location>
</feature>
<sequence>HFKFWSSKRQISKYQLLILNSYTSHFTREFIQFYNNHLIILFTTILYTTYIYQPLNVVYGKAVAKAFPNGYINFNKIEFLQALYIVRIDTFKSSTILSAWRKSGLIPFNLSVVVNQIRLPSKLQLATPLLETALIDNRLLKTPSNARMLETIVVLLVKDEGIQDKT</sequence>
<organism evidence="1 2">
    <name type="scientific">Lepidopterella palustris CBS 459.81</name>
    <dbReference type="NCBI Taxonomy" id="1314670"/>
    <lineage>
        <taxon>Eukaryota</taxon>
        <taxon>Fungi</taxon>
        <taxon>Dikarya</taxon>
        <taxon>Ascomycota</taxon>
        <taxon>Pezizomycotina</taxon>
        <taxon>Dothideomycetes</taxon>
        <taxon>Pleosporomycetidae</taxon>
        <taxon>Mytilinidiales</taxon>
        <taxon>Argynnaceae</taxon>
        <taxon>Lepidopterella</taxon>
    </lineage>
</organism>
<accession>A0A8E2DZE5</accession>
<evidence type="ECO:0000313" key="2">
    <source>
        <dbReference type="Proteomes" id="UP000250266"/>
    </source>
</evidence>
<dbReference type="EMBL" id="KV745473">
    <property type="protein sequence ID" value="OCK74468.1"/>
    <property type="molecule type" value="Genomic_DNA"/>
</dbReference>
<dbReference type="OrthoDB" id="3795213at2759"/>
<dbReference type="Proteomes" id="UP000250266">
    <property type="component" value="Unassembled WGS sequence"/>
</dbReference>
<dbReference type="AlphaFoldDB" id="A0A8E2DZE5"/>